<evidence type="ECO:0000256" key="1">
    <source>
        <dbReference type="ARBA" id="ARBA00007553"/>
    </source>
</evidence>
<dbReference type="CDD" id="cd06583">
    <property type="entry name" value="PGRP"/>
    <property type="match status" value="1"/>
</dbReference>
<dbReference type="EMBL" id="FUKP01000018">
    <property type="protein sequence ID" value="SJN20184.1"/>
    <property type="molecule type" value="Genomic_DNA"/>
</dbReference>
<dbReference type="Proteomes" id="UP000196230">
    <property type="component" value="Unassembled WGS sequence"/>
</dbReference>
<dbReference type="GO" id="GO:0008270">
    <property type="term" value="F:zinc ion binding"/>
    <property type="evidence" value="ECO:0007669"/>
    <property type="project" value="InterPro"/>
</dbReference>
<feature type="domain" description="N-acetylmuramoyl-L-alanine amidase" evidence="3">
    <location>
        <begin position="79"/>
        <end position="226"/>
    </location>
</feature>
<sequence>MAEDRESTTERPWRRRTVLGTTGLALAGTLAACTDGDTGSETGGEARPAGESVMTDPTEERRKLPQPTIISTAEWGATQPRSHLQTINEHPSYLVIHHTTTPNVTDGSREAAIDLARRVQNGHVGQGWGDSGQHFTMSRGGHILEARHGSKNALETGETFMLGIHALGFNAYALGIECEGIYMVNPPPQSLYEGLVHLCAFICQQYDLPPKRIIGHRDLVKTSCCGDAFYAKLPILRDDVRRSLEAGEYHVSEGFGADNLLDDTHVDQDYLDSL</sequence>
<organism evidence="5 6">
    <name type="scientific">Micrococcus lylae</name>
    <dbReference type="NCBI Taxonomy" id="1273"/>
    <lineage>
        <taxon>Bacteria</taxon>
        <taxon>Bacillati</taxon>
        <taxon>Actinomycetota</taxon>
        <taxon>Actinomycetes</taxon>
        <taxon>Micrococcales</taxon>
        <taxon>Micrococcaceae</taxon>
        <taxon>Micrococcus</taxon>
    </lineage>
</organism>
<dbReference type="InterPro" id="IPR002502">
    <property type="entry name" value="Amidase_domain"/>
</dbReference>
<dbReference type="PANTHER" id="PTHR11022:SF41">
    <property type="entry name" value="PEPTIDOGLYCAN-RECOGNITION PROTEIN LC-RELATED"/>
    <property type="match status" value="1"/>
</dbReference>
<dbReference type="InterPro" id="IPR015510">
    <property type="entry name" value="PGRP"/>
</dbReference>
<evidence type="ECO:0000259" key="3">
    <source>
        <dbReference type="SMART" id="SM00644"/>
    </source>
</evidence>
<name>A0A1R4IKT4_9MICC</name>
<dbReference type="GO" id="GO:0008745">
    <property type="term" value="F:N-acetylmuramoyl-L-alanine amidase activity"/>
    <property type="evidence" value="ECO:0007669"/>
    <property type="project" value="InterPro"/>
</dbReference>
<evidence type="ECO:0000313" key="5">
    <source>
        <dbReference type="EMBL" id="SJN20184.1"/>
    </source>
</evidence>
<dbReference type="SMART" id="SM00701">
    <property type="entry name" value="PGRP"/>
    <property type="match status" value="1"/>
</dbReference>
<protein>
    <submittedName>
        <fullName evidence="5">N-acetylmuramoyl-L-alanine amidase, family 2</fullName>
    </submittedName>
</protein>
<dbReference type="RefSeq" id="WP_070637567.1">
    <property type="nucleotide sequence ID" value="NZ_FUKP01000018.1"/>
</dbReference>
<dbReference type="SUPFAM" id="SSF55846">
    <property type="entry name" value="N-acetylmuramoyl-L-alanine amidase-like"/>
    <property type="match status" value="1"/>
</dbReference>
<comment type="similarity">
    <text evidence="1">Belongs to the N-acetylmuramoyl-L-alanine amidase 2 family.</text>
</comment>
<dbReference type="AlphaFoldDB" id="A0A1R4IKT4"/>
<feature type="region of interest" description="Disordered" evidence="2">
    <location>
        <begin position="33"/>
        <end position="62"/>
    </location>
</feature>
<feature type="compositionally biased region" description="Low complexity" evidence="2">
    <location>
        <begin position="33"/>
        <end position="45"/>
    </location>
</feature>
<dbReference type="SMART" id="SM00644">
    <property type="entry name" value="Ami_2"/>
    <property type="match status" value="1"/>
</dbReference>
<proteinExistence type="inferred from homology"/>
<dbReference type="Gene3D" id="3.40.80.10">
    <property type="entry name" value="Peptidoglycan recognition protein-like"/>
    <property type="match status" value="1"/>
</dbReference>
<gene>
    <name evidence="5" type="ORF">FM125_02975</name>
</gene>
<dbReference type="InterPro" id="IPR036505">
    <property type="entry name" value="Amidase/PGRP_sf"/>
</dbReference>
<feature type="domain" description="Peptidoglycan recognition protein family" evidence="4">
    <location>
        <begin position="67"/>
        <end position="220"/>
    </location>
</feature>
<evidence type="ECO:0000313" key="6">
    <source>
        <dbReference type="Proteomes" id="UP000196230"/>
    </source>
</evidence>
<evidence type="ECO:0000259" key="4">
    <source>
        <dbReference type="SMART" id="SM00701"/>
    </source>
</evidence>
<evidence type="ECO:0000256" key="2">
    <source>
        <dbReference type="SAM" id="MobiDB-lite"/>
    </source>
</evidence>
<reference evidence="5 6" key="1">
    <citation type="submission" date="2017-02" db="EMBL/GenBank/DDBJ databases">
        <authorList>
            <person name="Peterson S.W."/>
        </authorList>
    </citation>
    <scope>NUCLEOTIDE SEQUENCE [LARGE SCALE GENOMIC DNA]</scope>
    <source>
        <strain evidence="5 6">2B3F</strain>
    </source>
</reference>
<dbReference type="GO" id="GO:0009253">
    <property type="term" value="P:peptidoglycan catabolic process"/>
    <property type="evidence" value="ECO:0007669"/>
    <property type="project" value="InterPro"/>
</dbReference>
<accession>A0A1R4IKT4</accession>
<dbReference type="InterPro" id="IPR006619">
    <property type="entry name" value="PGRP_domain_met/bac"/>
</dbReference>
<dbReference type="Pfam" id="PF01510">
    <property type="entry name" value="Amidase_2"/>
    <property type="match status" value="1"/>
</dbReference>
<dbReference type="PANTHER" id="PTHR11022">
    <property type="entry name" value="PEPTIDOGLYCAN RECOGNITION PROTEIN"/>
    <property type="match status" value="1"/>
</dbReference>
<dbReference type="PROSITE" id="PS51257">
    <property type="entry name" value="PROKAR_LIPOPROTEIN"/>
    <property type="match status" value="1"/>
</dbReference>